<evidence type="ECO:0000313" key="6">
    <source>
        <dbReference type="EMBL" id="CAD7654203.1"/>
    </source>
</evidence>
<keyword evidence="3" id="KW-0472">Membrane</keyword>
<dbReference type="EMBL" id="OC922477">
    <property type="protein sequence ID" value="CAD7654203.1"/>
    <property type="molecule type" value="Genomic_DNA"/>
</dbReference>
<gene>
    <name evidence="6" type="ORF">ONB1V03_LOCUS10853</name>
</gene>
<dbReference type="Proteomes" id="UP000728032">
    <property type="component" value="Unassembled WGS sequence"/>
</dbReference>
<dbReference type="AlphaFoldDB" id="A0A7R9M5Y6"/>
<evidence type="ECO:0000256" key="3">
    <source>
        <dbReference type="ARBA" id="ARBA00023136"/>
    </source>
</evidence>
<dbReference type="OrthoDB" id="10044187at2759"/>
<dbReference type="EMBL" id="CAJPVJ010007652">
    <property type="protein sequence ID" value="CAG2171390.1"/>
    <property type="molecule type" value="Genomic_DNA"/>
</dbReference>
<sequence length="229" mass="25622">MSDTTHTDSDLTKKTKKTCEKISENLYILGNEPSLACYRIQEHCHKSVPQLVDKMVAMIGDMKRIQSRLKGNFYDLEYSISALKSMSGTEQYFQNVQELLKNSVFLKQQIDYEESVRQRVLATAGAASSANHPINASNRRAFQRFSGSFDLPTSLIPASIASVTSSASADLKDLRNVINQFTSTPTVVKRNRTASLSSTQPLKRHSEIPQTSGEYRQTDPDPTHSQDNQ</sequence>
<evidence type="ECO:0000313" key="7">
    <source>
        <dbReference type="Proteomes" id="UP000728032"/>
    </source>
</evidence>
<dbReference type="GO" id="GO:0099078">
    <property type="term" value="C:BORC complex"/>
    <property type="evidence" value="ECO:0007669"/>
    <property type="project" value="TreeGrafter"/>
</dbReference>
<comment type="subcellular location">
    <subcellularLocation>
        <location evidence="1">Lysosome membrane</location>
    </subcellularLocation>
</comment>
<proteinExistence type="inferred from homology"/>
<dbReference type="Pfam" id="PF10167">
    <property type="entry name" value="BORCS8"/>
    <property type="match status" value="1"/>
</dbReference>
<comment type="similarity">
    <text evidence="2">Belongs to the BORCS8 family.</text>
</comment>
<organism evidence="6">
    <name type="scientific">Oppiella nova</name>
    <dbReference type="NCBI Taxonomy" id="334625"/>
    <lineage>
        <taxon>Eukaryota</taxon>
        <taxon>Metazoa</taxon>
        <taxon>Ecdysozoa</taxon>
        <taxon>Arthropoda</taxon>
        <taxon>Chelicerata</taxon>
        <taxon>Arachnida</taxon>
        <taxon>Acari</taxon>
        <taxon>Acariformes</taxon>
        <taxon>Sarcoptiformes</taxon>
        <taxon>Oribatida</taxon>
        <taxon>Brachypylina</taxon>
        <taxon>Oppioidea</taxon>
        <taxon>Oppiidae</taxon>
        <taxon>Oppiella</taxon>
    </lineage>
</organism>
<evidence type="ECO:0008006" key="8">
    <source>
        <dbReference type="Google" id="ProtNLM"/>
    </source>
</evidence>
<dbReference type="GO" id="GO:0005765">
    <property type="term" value="C:lysosomal membrane"/>
    <property type="evidence" value="ECO:0007669"/>
    <property type="project" value="UniProtKB-SubCell"/>
</dbReference>
<evidence type="ECO:0000256" key="4">
    <source>
        <dbReference type="ARBA" id="ARBA00023228"/>
    </source>
</evidence>
<feature type="region of interest" description="Disordered" evidence="5">
    <location>
        <begin position="189"/>
        <end position="229"/>
    </location>
</feature>
<dbReference type="PANTHER" id="PTHR21146:SF0">
    <property type="entry name" value="BLOC-1-RELATED COMPLEX SUBUNIT 8"/>
    <property type="match status" value="1"/>
</dbReference>
<evidence type="ECO:0000256" key="1">
    <source>
        <dbReference type="ARBA" id="ARBA00004656"/>
    </source>
</evidence>
<dbReference type="InterPro" id="IPR019320">
    <property type="entry name" value="BORCS8"/>
</dbReference>
<protein>
    <recommendedName>
        <fullName evidence="8">BLOC-1-related complex subunit 8</fullName>
    </recommendedName>
</protein>
<feature type="compositionally biased region" description="Basic and acidic residues" evidence="5">
    <location>
        <begin position="216"/>
        <end position="229"/>
    </location>
</feature>
<evidence type="ECO:0000256" key="2">
    <source>
        <dbReference type="ARBA" id="ARBA00010463"/>
    </source>
</evidence>
<accession>A0A7R9M5Y6</accession>
<keyword evidence="7" id="KW-1185">Reference proteome</keyword>
<evidence type="ECO:0000256" key="5">
    <source>
        <dbReference type="SAM" id="MobiDB-lite"/>
    </source>
</evidence>
<keyword evidence="4" id="KW-0458">Lysosome</keyword>
<reference evidence="6" key="1">
    <citation type="submission" date="2020-11" db="EMBL/GenBank/DDBJ databases">
        <authorList>
            <person name="Tran Van P."/>
        </authorList>
    </citation>
    <scope>NUCLEOTIDE SEQUENCE</scope>
</reference>
<name>A0A7R9M5Y6_9ACAR</name>
<dbReference type="PANTHER" id="PTHR21146">
    <property type="entry name" value="MEF2B PROTEIN"/>
    <property type="match status" value="1"/>
</dbReference>